<dbReference type="PANTHER" id="PTHR43457">
    <property type="entry name" value="NITROGENASE MOLYBDENUM-IRON PROTEIN ALPHA CHAIN"/>
    <property type="match status" value="1"/>
</dbReference>
<feature type="non-terminal residue" evidence="14">
    <location>
        <position position="1"/>
    </location>
</feature>
<feature type="domain" description="Nitrogenase/oxidoreductase component 1" evidence="13">
    <location>
        <begin position="8"/>
        <end position="70"/>
    </location>
</feature>
<keyword evidence="10" id="KW-0535">Nitrogen fixation</keyword>
<evidence type="ECO:0000256" key="2">
    <source>
        <dbReference type="ARBA" id="ARBA00011002"/>
    </source>
</evidence>
<feature type="non-terminal residue" evidence="14">
    <location>
        <position position="84"/>
    </location>
</feature>
<keyword evidence="7" id="KW-0560">Oxidoreductase</keyword>
<keyword evidence="6" id="KW-0067">ATP-binding</keyword>
<evidence type="ECO:0000256" key="5">
    <source>
        <dbReference type="ARBA" id="ARBA00022741"/>
    </source>
</evidence>
<evidence type="ECO:0000256" key="3">
    <source>
        <dbReference type="ARBA" id="ARBA00012773"/>
    </source>
</evidence>
<gene>
    <name evidence="14" type="ORF">K6M89_30825</name>
</gene>
<accession>A0ABS7M992</accession>
<evidence type="ECO:0000256" key="10">
    <source>
        <dbReference type="ARBA" id="ARBA00023231"/>
    </source>
</evidence>
<keyword evidence="5" id="KW-0547">Nucleotide-binding</keyword>
<evidence type="ECO:0000256" key="4">
    <source>
        <dbReference type="ARBA" id="ARBA00022723"/>
    </source>
</evidence>
<comment type="cofactor">
    <cofactor evidence="1">
        <name>[8Fe-7S] cluster</name>
        <dbReference type="ChEBI" id="CHEBI:21143"/>
    </cofactor>
</comment>
<keyword evidence="4" id="KW-0479">Metal-binding</keyword>
<dbReference type="Proteomes" id="UP000733858">
    <property type="component" value="Unassembled WGS sequence"/>
</dbReference>
<sequence>ELFPLNNGISVQSECPIGLIGDDIEAVSRKKAKEHEKTIVPVRCEGFRGVSQSLGHHIANDAIRDWVFDKNEVEFETGPYDVNV</sequence>
<name>A0ABS7M992_9HYPH</name>
<evidence type="ECO:0000313" key="15">
    <source>
        <dbReference type="Proteomes" id="UP000733858"/>
    </source>
</evidence>
<evidence type="ECO:0000256" key="1">
    <source>
        <dbReference type="ARBA" id="ARBA00001919"/>
    </source>
</evidence>
<dbReference type="RefSeq" id="WP_281424341.1">
    <property type="nucleotide sequence ID" value="NZ_JAILYI010000128.1"/>
</dbReference>
<dbReference type="PROSITE" id="PS00090">
    <property type="entry name" value="NITROGENASE_1_2"/>
    <property type="match status" value="1"/>
</dbReference>
<keyword evidence="8" id="KW-0408">Iron</keyword>
<dbReference type="Gene3D" id="3.40.50.1980">
    <property type="entry name" value="Nitrogenase molybdenum iron protein domain"/>
    <property type="match status" value="1"/>
</dbReference>
<reference evidence="14 15" key="1">
    <citation type="submission" date="2021-08" db="EMBL/GenBank/DDBJ databases">
        <title>Rhizobium croatiense sp. nov. and Rhizobium redzepovicii sp. nov., two new species isolated from nodules of Phaseolus vulgaris in Croatia.</title>
        <authorList>
            <person name="Rajnovic I."/>
            <person name="Ramirez-Bahena M.H."/>
            <person name="Kajic S."/>
            <person name="Igual M.J."/>
            <person name="Peix A."/>
            <person name="Velazquez E."/>
            <person name="Sikora S."/>
        </authorList>
    </citation>
    <scope>NUCLEOTIDE SEQUENCE [LARGE SCALE GENOMIC DNA]</scope>
    <source>
        <strain evidence="14 15">13T</strain>
    </source>
</reference>
<organism evidence="14 15">
    <name type="scientific">Rhizobium croatiense</name>
    <dbReference type="NCBI Taxonomy" id="2867516"/>
    <lineage>
        <taxon>Bacteria</taxon>
        <taxon>Pseudomonadati</taxon>
        <taxon>Pseudomonadota</taxon>
        <taxon>Alphaproteobacteria</taxon>
        <taxon>Hyphomicrobiales</taxon>
        <taxon>Rhizobiaceae</taxon>
        <taxon>Rhizobium/Agrobacterium group</taxon>
        <taxon>Rhizobium</taxon>
    </lineage>
</organism>
<dbReference type="PANTHER" id="PTHR43457:SF1">
    <property type="entry name" value="NITROGENASE MOLYBDENUM-IRON PROTEIN ALPHA CHAIN"/>
    <property type="match status" value="1"/>
</dbReference>
<dbReference type="EC" id="1.18.6.1" evidence="3"/>
<evidence type="ECO:0000256" key="6">
    <source>
        <dbReference type="ARBA" id="ARBA00022840"/>
    </source>
</evidence>
<dbReference type="SUPFAM" id="SSF53807">
    <property type="entry name" value="Helical backbone' metal receptor"/>
    <property type="match status" value="1"/>
</dbReference>
<dbReference type="InterPro" id="IPR000510">
    <property type="entry name" value="Nase/OxRdtase_comp1"/>
</dbReference>
<evidence type="ECO:0000256" key="8">
    <source>
        <dbReference type="ARBA" id="ARBA00023004"/>
    </source>
</evidence>
<comment type="caution">
    <text evidence="14">The sequence shown here is derived from an EMBL/GenBank/DDBJ whole genome shotgun (WGS) entry which is preliminary data.</text>
</comment>
<keyword evidence="9" id="KW-0411">Iron-sulfur</keyword>
<dbReference type="Pfam" id="PF00148">
    <property type="entry name" value="Oxidored_nitro"/>
    <property type="match status" value="1"/>
</dbReference>
<comment type="catalytic activity">
    <reaction evidence="12">
        <text>N2 + 8 reduced [2Fe-2S]-[ferredoxin] + 16 ATP + 16 H2O = H2 + 8 oxidized [2Fe-2S]-[ferredoxin] + 2 NH4(+) + 16 ADP + 16 phosphate + 6 H(+)</text>
        <dbReference type="Rhea" id="RHEA:21448"/>
        <dbReference type="Rhea" id="RHEA-COMP:10000"/>
        <dbReference type="Rhea" id="RHEA-COMP:10001"/>
        <dbReference type="ChEBI" id="CHEBI:15377"/>
        <dbReference type="ChEBI" id="CHEBI:15378"/>
        <dbReference type="ChEBI" id="CHEBI:17997"/>
        <dbReference type="ChEBI" id="CHEBI:18276"/>
        <dbReference type="ChEBI" id="CHEBI:28938"/>
        <dbReference type="ChEBI" id="CHEBI:30616"/>
        <dbReference type="ChEBI" id="CHEBI:33737"/>
        <dbReference type="ChEBI" id="CHEBI:33738"/>
        <dbReference type="ChEBI" id="CHEBI:43474"/>
        <dbReference type="ChEBI" id="CHEBI:456216"/>
        <dbReference type="EC" id="1.18.6.1"/>
    </reaction>
</comment>
<comment type="similarity">
    <text evidence="2">Belongs to the NifD/NifK/NifE/NifN family.</text>
</comment>
<protein>
    <recommendedName>
        <fullName evidence="3">nitrogenase</fullName>
        <ecNumber evidence="3">1.18.6.1</ecNumber>
    </recommendedName>
    <alternativeName>
        <fullName evidence="11">Nitrogenase component I</fullName>
    </alternativeName>
</protein>
<evidence type="ECO:0000259" key="13">
    <source>
        <dbReference type="Pfam" id="PF00148"/>
    </source>
</evidence>
<evidence type="ECO:0000256" key="9">
    <source>
        <dbReference type="ARBA" id="ARBA00023014"/>
    </source>
</evidence>
<evidence type="ECO:0000256" key="12">
    <source>
        <dbReference type="ARBA" id="ARBA00047967"/>
    </source>
</evidence>
<evidence type="ECO:0000256" key="7">
    <source>
        <dbReference type="ARBA" id="ARBA00023002"/>
    </source>
</evidence>
<evidence type="ECO:0000313" key="14">
    <source>
        <dbReference type="EMBL" id="MBY4633608.1"/>
    </source>
</evidence>
<dbReference type="EMBL" id="JAILYJ010000119">
    <property type="protein sequence ID" value="MBY4633608.1"/>
    <property type="molecule type" value="Genomic_DNA"/>
</dbReference>
<dbReference type="InterPro" id="IPR010143">
    <property type="entry name" value="Nase_comp1_asu"/>
</dbReference>
<proteinExistence type="inferred from homology"/>
<dbReference type="InterPro" id="IPR000318">
    <property type="entry name" value="Nase_comp1_CS"/>
</dbReference>
<keyword evidence="15" id="KW-1185">Reference proteome</keyword>
<evidence type="ECO:0000256" key="11">
    <source>
        <dbReference type="ARBA" id="ARBA00030899"/>
    </source>
</evidence>